<evidence type="ECO:0000313" key="3">
    <source>
        <dbReference type="Proteomes" id="UP000278807"/>
    </source>
</evidence>
<organism evidence="4">
    <name type="scientific">Rodentolepis nana</name>
    <name type="common">Dwarf tapeworm</name>
    <name type="synonym">Hymenolepis nana</name>
    <dbReference type="NCBI Taxonomy" id="102285"/>
    <lineage>
        <taxon>Eukaryota</taxon>
        <taxon>Metazoa</taxon>
        <taxon>Spiralia</taxon>
        <taxon>Lophotrochozoa</taxon>
        <taxon>Platyhelminthes</taxon>
        <taxon>Cestoda</taxon>
        <taxon>Eucestoda</taxon>
        <taxon>Cyclophyllidea</taxon>
        <taxon>Hymenolepididae</taxon>
        <taxon>Rodentolepis</taxon>
    </lineage>
</organism>
<feature type="signal peptide" evidence="1">
    <location>
        <begin position="1"/>
        <end position="18"/>
    </location>
</feature>
<keyword evidence="3" id="KW-1185">Reference proteome</keyword>
<reference evidence="2 3" key="2">
    <citation type="submission" date="2018-11" db="EMBL/GenBank/DDBJ databases">
        <authorList>
            <consortium name="Pathogen Informatics"/>
        </authorList>
    </citation>
    <scope>NUCLEOTIDE SEQUENCE [LARGE SCALE GENOMIC DNA]</scope>
</reference>
<feature type="chain" id="PRO_5043131582" evidence="1">
    <location>
        <begin position="19"/>
        <end position="322"/>
    </location>
</feature>
<dbReference type="Proteomes" id="UP000278807">
    <property type="component" value="Unassembled WGS sequence"/>
</dbReference>
<gene>
    <name evidence="2" type="ORF">HNAJ_LOCUS597</name>
</gene>
<evidence type="ECO:0000313" key="4">
    <source>
        <dbReference type="WBParaSite" id="HNAJ_0000059701-mRNA-1"/>
    </source>
</evidence>
<proteinExistence type="predicted"/>
<dbReference type="AlphaFoldDB" id="A0A0R3T163"/>
<sequence>MKILQSLRILGASAVVEGCVDWSALDCCPTRGPLLPLFSPTHGNIGALDGPGNSSSTHAIVESVTEKSLSLLSTPLECSLSSIATGAECRVTEDLLLEILVFFDTSLSHLLILGFTVALPSTLVTDPLDESTKSYGNILLYQQNTTPCYTTRCSSTHAIVESVPEESLSLLSPPLECSLSSIATGAECRVTEDLFLEILVFFDTSLSHLLISGFTVALPSTLETDPLDESTKSYGNISLYQQNTTQCYTSRLLTAQHTENSVIDSMKILQSLRILGASTEVKGCVDWSALDFGPSRGPLLPLFSPTHANFGALVGPGNSDHD</sequence>
<evidence type="ECO:0000256" key="1">
    <source>
        <dbReference type="SAM" id="SignalP"/>
    </source>
</evidence>
<accession>A0A0R3T163</accession>
<protein>
    <submittedName>
        <fullName evidence="2 4">Uncharacterized protein</fullName>
    </submittedName>
</protein>
<evidence type="ECO:0000313" key="2">
    <source>
        <dbReference type="EMBL" id="VDN96456.1"/>
    </source>
</evidence>
<reference evidence="4" key="1">
    <citation type="submission" date="2017-02" db="UniProtKB">
        <authorList>
            <consortium name="WormBaseParasite"/>
        </authorList>
    </citation>
    <scope>IDENTIFICATION</scope>
</reference>
<dbReference type="WBParaSite" id="HNAJ_0000059701-mRNA-1">
    <property type="protein sequence ID" value="HNAJ_0000059701-mRNA-1"/>
    <property type="gene ID" value="HNAJ_0000059701"/>
</dbReference>
<keyword evidence="1" id="KW-0732">Signal</keyword>
<dbReference type="EMBL" id="UZAE01000178">
    <property type="protein sequence ID" value="VDN96456.1"/>
    <property type="molecule type" value="Genomic_DNA"/>
</dbReference>
<name>A0A0R3T163_RODNA</name>